<comment type="caution">
    <text evidence="2">The sequence shown here is derived from an EMBL/GenBank/DDBJ whole genome shotgun (WGS) entry which is preliminary data.</text>
</comment>
<evidence type="ECO:0000256" key="1">
    <source>
        <dbReference type="SAM" id="MobiDB-lite"/>
    </source>
</evidence>
<dbReference type="RefSeq" id="WP_141636461.1">
    <property type="nucleotide sequence ID" value="NZ_VIGB01000003.1"/>
</dbReference>
<reference evidence="2 3" key="1">
    <citation type="submission" date="2019-06" db="EMBL/GenBank/DDBJ databases">
        <title>Description of Kitasatospora acidophila sp. nov. isolated from pine grove soil, and reclassification of Streptomyces novaecaesareae to Kitasatospora novaeceasareae comb. nov.</title>
        <authorList>
            <person name="Kim M.J."/>
        </authorList>
    </citation>
    <scope>NUCLEOTIDE SEQUENCE [LARGE SCALE GENOMIC DNA]</scope>
    <source>
        <strain evidence="2 3">MMS16-CNU292</strain>
    </source>
</reference>
<dbReference type="Gene3D" id="3.90.330.10">
    <property type="entry name" value="Nitrile hydratase alpha /Thiocyanate hydrolase gamma"/>
    <property type="match status" value="1"/>
</dbReference>
<dbReference type="Proteomes" id="UP000319103">
    <property type="component" value="Unassembled WGS sequence"/>
</dbReference>
<evidence type="ECO:0000313" key="3">
    <source>
        <dbReference type="Proteomes" id="UP000319103"/>
    </source>
</evidence>
<evidence type="ECO:0000313" key="2">
    <source>
        <dbReference type="EMBL" id="TQF06013.1"/>
    </source>
</evidence>
<keyword evidence="3" id="KW-1185">Reference proteome</keyword>
<gene>
    <name evidence="2" type="ORF">E6W39_32065</name>
</gene>
<accession>A0A540WAG5</accession>
<protein>
    <submittedName>
        <fullName evidence="2">Uncharacterized protein</fullName>
    </submittedName>
</protein>
<proteinExistence type="predicted"/>
<dbReference type="AlphaFoldDB" id="A0A540WAG5"/>
<dbReference type="InterPro" id="IPR036648">
    <property type="entry name" value="CN_Hdrase_a/SCN_Hdrase_g_sf"/>
</dbReference>
<sequence>MQPAALVGTLDDNTTTEFQEEPPPPPTPEQLAAVKANIDNQMDWLQDLHDDLQDDINTVYDFVSEDPSIDPEQTFVANLLDDAAWGIGGVDFPGNAFFSAAVANLFWSYVTDTPPSLQGAAAGVWNRFHKSFLQAQDDLGAINDDIPGNWTTTWTNPVTGEAAAVYTMASPEYSVPVKHSKPYEDALTAADAEFTLSLTKTLLPLRWLVLGDPKGVFVDSRDYSSPSEYIENWLSQTWSAGTFVSYYFTWESATSGMCTASGMTVYENFLGTGSTDYYLAGQAPADFCAWLFQDDGYGRTTNPDGLATRHDVFCNWGLQGSLPATAPNCDSEPASDDVAVVDLEAERQKAKQWHALFERTDRQAIERRVIERAQADPVFLRALVKEPKATLEAFLQVQFPAGVEFEVIQETPGHFRMVLPLIGAPTVRPDPS</sequence>
<dbReference type="EMBL" id="VIGB01000003">
    <property type="protein sequence ID" value="TQF06013.1"/>
    <property type="molecule type" value="Genomic_DNA"/>
</dbReference>
<dbReference type="OrthoDB" id="1371078at2"/>
<dbReference type="GO" id="GO:0003824">
    <property type="term" value="F:catalytic activity"/>
    <property type="evidence" value="ECO:0007669"/>
    <property type="project" value="InterPro"/>
</dbReference>
<name>A0A540WAG5_9ACTN</name>
<dbReference type="GO" id="GO:0046914">
    <property type="term" value="F:transition metal ion binding"/>
    <property type="evidence" value="ECO:0007669"/>
    <property type="project" value="InterPro"/>
</dbReference>
<feature type="region of interest" description="Disordered" evidence="1">
    <location>
        <begin position="1"/>
        <end position="28"/>
    </location>
</feature>
<dbReference type="SUPFAM" id="SSF56209">
    <property type="entry name" value="Nitrile hydratase alpha chain"/>
    <property type="match status" value="1"/>
</dbReference>
<organism evidence="2 3">
    <name type="scientific">Kitasatospora acidiphila</name>
    <dbReference type="NCBI Taxonomy" id="2567942"/>
    <lineage>
        <taxon>Bacteria</taxon>
        <taxon>Bacillati</taxon>
        <taxon>Actinomycetota</taxon>
        <taxon>Actinomycetes</taxon>
        <taxon>Kitasatosporales</taxon>
        <taxon>Streptomycetaceae</taxon>
        <taxon>Kitasatospora</taxon>
    </lineage>
</organism>